<keyword evidence="3" id="KW-1185">Reference proteome</keyword>
<evidence type="ECO:0000256" key="1">
    <source>
        <dbReference type="SAM" id="Phobius"/>
    </source>
</evidence>
<feature type="transmembrane region" description="Helical" evidence="1">
    <location>
        <begin position="101"/>
        <end position="121"/>
    </location>
</feature>
<feature type="transmembrane region" description="Helical" evidence="1">
    <location>
        <begin position="36"/>
        <end position="56"/>
    </location>
</feature>
<accession>A0AAP3UYZ6</accession>
<feature type="transmembrane region" description="Helical" evidence="1">
    <location>
        <begin position="163"/>
        <end position="181"/>
    </location>
</feature>
<reference evidence="2 3" key="1">
    <citation type="submission" date="2023-03" db="EMBL/GenBank/DDBJ databases">
        <title>YIM 152171 draft genome.</title>
        <authorList>
            <person name="Yang Z."/>
        </authorList>
    </citation>
    <scope>NUCLEOTIDE SEQUENCE [LARGE SCALE GENOMIC DNA]</scope>
    <source>
        <strain evidence="2 3">YIM 152171</strain>
    </source>
</reference>
<name>A0AAP3UYZ6_9PROT</name>
<dbReference type="RefSeq" id="WP_327788202.1">
    <property type="nucleotide sequence ID" value="NZ_JARGEQ010000040.1"/>
</dbReference>
<feature type="transmembrane region" description="Helical" evidence="1">
    <location>
        <begin position="68"/>
        <end position="95"/>
    </location>
</feature>
<dbReference type="Proteomes" id="UP001301140">
    <property type="component" value="Unassembled WGS sequence"/>
</dbReference>
<feature type="transmembrane region" description="Helical" evidence="1">
    <location>
        <begin position="283"/>
        <end position="301"/>
    </location>
</feature>
<keyword evidence="1" id="KW-0472">Membrane</keyword>
<proteinExistence type="predicted"/>
<gene>
    <name evidence="2" type="ORF">PZ740_05230</name>
</gene>
<keyword evidence="1" id="KW-0812">Transmembrane</keyword>
<protein>
    <submittedName>
        <fullName evidence="2">Uncharacterized protein</fullName>
    </submittedName>
</protein>
<feature type="transmembrane region" description="Helical" evidence="1">
    <location>
        <begin position="226"/>
        <end position="249"/>
    </location>
</feature>
<feature type="transmembrane region" description="Helical" evidence="1">
    <location>
        <begin position="128"/>
        <end position="151"/>
    </location>
</feature>
<organism evidence="2 3">
    <name type="scientific">Marinimicrococcus flavescens</name>
    <dbReference type="NCBI Taxonomy" id="3031815"/>
    <lineage>
        <taxon>Bacteria</taxon>
        <taxon>Pseudomonadati</taxon>
        <taxon>Pseudomonadota</taxon>
        <taxon>Alphaproteobacteria</taxon>
        <taxon>Geminicoccales</taxon>
        <taxon>Geminicoccaceae</taxon>
        <taxon>Marinimicrococcus</taxon>
    </lineage>
</organism>
<evidence type="ECO:0000313" key="2">
    <source>
        <dbReference type="EMBL" id="MDF1585786.1"/>
    </source>
</evidence>
<comment type="caution">
    <text evidence="2">The sequence shown here is derived from an EMBL/GenBank/DDBJ whole genome shotgun (WGS) entry which is preliminary data.</text>
</comment>
<dbReference type="EMBL" id="JARGEQ010000040">
    <property type="protein sequence ID" value="MDF1585786.1"/>
    <property type="molecule type" value="Genomic_DNA"/>
</dbReference>
<dbReference type="Gene3D" id="1.20.1530.20">
    <property type="match status" value="1"/>
</dbReference>
<sequence>MLSAASTGLALLGRRAALAMPLGLAAGLLVPPLAELAAPLILPAIVIPFVIALMRLDAERLKELVRAPLLPLLLVAWTLAGTPLLVAVTAAAAGLEEPLDSLAVTMAACAPLMASGALALILGLDVALAVLSVTLATFLVPLSLPPLVAAVAGLPVELPTLQLTLRLAAIVGGSFLLARILRSVIGEARIERSRQAMDGIAVLFFLLFACAVMNGVHAIIGQDLVFLLRCVLVAFALNAGLQLVTVLLLWGLGRRVALTAGLLAGNCNIGLLLAASADTAPPALLAFIAAAQFPIYLLPSLQKPLYARLLAKDASR</sequence>
<dbReference type="AlphaFoldDB" id="A0AAP3UYZ6"/>
<feature type="transmembrane region" description="Helical" evidence="1">
    <location>
        <begin position="256"/>
        <end position="277"/>
    </location>
</feature>
<dbReference type="InterPro" id="IPR038770">
    <property type="entry name" value="Na+/solute_symporter_sf"/>
</dbReference>
<evidence type="ECO:0000313" key="3">
    <source>
        <dbReference type="Proteomes" id="UP001301140"/>
    </source>
</evidence>
<keyword evidence="1" id="KW-1133">Transmembrane helix</keyword>
<feature type="transmembrane region" description="Helical" evidence="1">
    <location>
        <begin position="201"/>
        <end position="220"/>
    </location>
</feature>